<gene>
    <name evidence="1" type="ORF">H4BulkLitter24272_000003</name>
</gene>
<protein>
    <submittedName>
        <fullName evidence="1">Uncharacterized protein</fullName>
    </submittedName>
</protein>
<evidence type="ECO:0000313" key="1">
    <source>
        <dbReference type="EMBL" id="QDH89572.1"/>
    </source>
</evidence>
<accession>A0A514D7J9</accession>
<reference evidence="1" key="1">
    <citation type="submission" date="2019-05" db="EMBL/GenBank/DDBJ databases">
        <title>Metatranscriptomic reconstruction reveals RNA viruses with the potential to shape carbon cycling in soil.</title>
        <authorList>
            <person name="Starr E.P."/>
            <person name="Nuccio E."/>
            <person name="Pett-Ridge J."/>
            <person name="Banfield J.F."/>
            <person name="Firestone M.K."/>
        </authorList>
    </citation>
    <scope>NUCLEOTIDE SEQUENCE</scope>
    <source>
        <strain evidence="1">H4_Bulk_Litter_24_scaffold_272</strain>
    </source>
</reference>
<sequence>MTGFNARFRVYDISGKLTQNSVEDMRPVYETWQGTQVTASESHPEWRMTEAQWVAWQIRHLGYVSSNRSEDVGGDFTSRKSYFAGPPLVQQFVDSGYYSPGGGPLVRKTLNACIVPDAPSSMPFPPSAESSDSALMKAGTTAVARCAPDNSVAELAVGLSEFYREGIPHMLGSLVWKTRAKKARDVFRASGDEYLNAQFGWAPLISDISDVTKGVTKFQALLNQYLKDAGKLVRRRYEFPPIETRVYTITKPSASAKALALSDVNEWHDVFNQGKVERERYTFKRQWFSGAFTYHLPKDTGDGLVAHAEQAIRLFGLDLDPEVLWNLAPWSWAADWFASTGDVIHNVSSWSSDGLVMKYGYIMEHTIVRDTYRFMGRTGYKSAVYPQPVSLVTEVKLRRRATPFGFGVSWGSLSNRQKAIVAALGVSRV</sequence>
<name>A0A514D7J9_9VIRU</name>
<organism evidence="1">
    <name type="scientific">Leviviridae sp</name>
    <dbReference type="NCBI Taxonomy" id="2027243"/>
    <lineage>
        <taxon>Viruses</taxon>
        <taxon>Riboviria</taxon>
        <taxon>Orthornavirae</taxon>
        <taxon>Lenarviricota</taxon>
        <taxon>Leviviricetes</taxon>
        <taxon>Norzivirales</taxon>
        <taxon>Fiersviridae</taxon>
    </lineage>
</organism>
<proteinExistence type="predicted"/>
<dbReference type="EMBL" id="MN034900">
    <property type="protein sequence ID" value="QDH89572.1"/>
    <property type="molecule type" value="Genomic_RNA"/>
</dbReference>